<keyword evidence="3" id="KW-1003">Cell membrane</keyword>
<evidence type="ECO:0000313" key="10">
    <source>
        <dbReference type="Proteomes" id="UP001157126"/>
    </source>
</evidence>
<feature type="transmembrane region" description="Helical" evidence="7">
    <location>
        <begin position="47"/>
        <end position="65"/>
    </location>
</feature>
<proteinExistence type="predicted"/>
<comment type="caution">
    <text evidence="9">The sequence shown here is derived from an EMBL/GenBank/DDBJ whole genome shotgun (WGS) entry which is preliminary data.</text>
</comment>
<keyword evidence="5 7" id="KW-1133">Transmembrane helix</keyword>
<dbReference type="PROSITE" id="PS50850">
    <property type="entry name" value="MFS"/>
    <property type="match status" value="1"/>
</dbReference>
<evidence type="ECO:0000256" key="7">
    <source>
        <dbReference type="SAM" id="Phobius"/>
    </source>
</evidence>
<organism evidence="9 10">
    <name type="scientific">Mobilicoccus caccae</name>
    <dbReference type="NCBI Taxonomy" id="1859295"/>
    <lineage>
        <taxon>Bacteria</taxon>
        <taxon>Bacillati</taxon>
        <taxon>Actinomycetota</taxon>
        <taxon>Actinomycetes</taxon>
        <taxon>Micrococcales</taxon>
        <taxon>Dermatophilaceae</taxon>
        <taxon>Mobilicoccus</taxon>
    </lineage>
</organism>
<evidence type="ECO:0000256" key="4">
    <source>
        <dbReference type="ARBA" id="ARBA00022692"/>
    </source>
</evidence>
<dbReference type="EMBL" id="BSUO01000001">
    <property type="protein sequence ID" value="GMA41120.1"/>
    <property type="molecule type" value="Genomic_DNA"/>
</dbReference>
<name>A0ABQ6IT67_9MICO</name>
<dbReference type="Gene3D" id="1.20.1250.20">
    <property type="entry name" value="MFS general substrate transporter like domains"/>
    <property type="match status" value="1"/>
</dbReference>
<dbReference type="InterPro" id="IPR036259">
    <property type="entry name" value="MFS_trans_sf"/>
</dbReference>
<comment type="subcellular location">
    <subcellularLocation>
        <location evidence="1">Cell membrane</location>
        <topology evidence="1">Multi-pass membrane protein</topology>
    </subcellularLocation>
</comment>
<dbReference type="PANTHER" id="PTHR43045:SF1">
    <property type="entry name" value="SHIKIMATE TRANSPORTER"/>
    <property type="match status" value="1"/>
</dbReference>
<keyword evidence="4 7" id="KW-0812">Transmembrane</keyword>
<gene>
    <name evidence="9" type="ORF">GCM10025883_31650</name>
</gene>
<evidence type="ECO:0000313" key="9">
    <source>
        <dbReference type="EMBL" id="GMA41120.1"/>
    </source>
</evidence>
<evidence type="ECO:0000256" key="3">
    <source>
        <dbReference type="ARBA" id="ARBA00022475"/>
    </source>
</evidence>
<dbReference type="SUPFAM" id="SSF103473">
    <property type="entry name" value="MFS general substrate transporter"/>
    <property type="match status" value="1"/>
</dbReference>
<dbReference type="InterPro" id="IPR020846">
    <property type="entry name" value="MFS_dom"/>
</dbReference>
<reference evidence="10" key="1">
    <citation type="journal article" date="2019" name="Int. J. Syst. Evol. Microbiol.">
        <title>The Global Catalogue of Microorganisms (GCM) 10K type strain sequencing project: providing services to taxonomists for standard genome sequencing and annotation.</title>
        <authorList>
            <consortium name="The Broad Institute Genomics Platform"/>
            <consortium name="The Broad Institute Genome Sequencing Center for Infectious Disease"/>
            <person name="Wu L."/>
            <person name="Ma J."/>
        </authorList>
    </citation>
    <scope>NUCLEOTIDE SEQUENCE [LARGE SCALE GENOMIC DNA]</scope>
    <source>
        <strain evidence="10">NBRC 113072</strain>
    </source>
</reference>
<evidence type="ECO:0000256" key="5">
    <source>
        <dbReference type="ARBA" id="ARBA00022989"/>
    </source>
</evidence>
<evidence type="ECO:0000256" key="2">
    <source>
        <dbReference type="ARBA" id="ARBA00022448"/>
    </source>
</evidence>
<keyword evidence="10" id="KW-1185">Reference proteome</keyword>
<keyword evidence="6 7" id="KW-0472">Membrane</keyword>
<evidence type="ECO:0000259" key="8">
    <source>
        <dbReference type="PROSITE" id="PS50850"/>
    </source>
</evidence>
<keyword evidence="2" id="KW-0813">Transport</keyword>
<dbReference type="PANTHER" id="PTHR43045">
    <property type="entry name" value="SHIKIMATE TRANSPORTER"/>
    <property type="match status" value="1"/>
</dbReference>
<sequence length="79" mass="8568">MFAEMFPARIRLSGVSLAYAIGAVFGGAFAPMIAQYITQTTGSVVNVAWYLLLITAISLASIFFIKDRSQEPLHTMSGH</sequence>
<dbReference type="Proteomes" id="UP001157126">
    <property type="component" value="Unassembled WGS sequence"/>
</dbReference>
<evidence type="ECO:0000256" key="1">
    <source>
        <dbReference type="ARBA" id="ARBA00004651"/>
    </source>
</evidence>
<accession>A0ABQ6IT67</accession>
<feature type="transmembrane region" description="Helical" evidence="7">
    <location>
        <begin position="12"/>
        <end position="35"/>
    </location>
</feature>
<evidence type="ECO:0000256" key="6">
    <source>
        <dbReference type="ARBA" id="ARBA00023136"/>
    </source>
</evidence>
<feature type="domain" description="Major facilitator superfamily (MFS) profile" evidence="8">
    <location>
        <begin position="1"/>
        <end position="70"/>
    </location>
</feature>
<protein>
    <recommendedName>
        <fullName evidence="8">Major facilitator superfamily (MFS) profile domain-containing protein</fullName>
    </recommendedName>
</protein>